<reference evidence="2 3" key="1">
    <citation type="submission" date="2008-06" db="EMBL/GenBank/DDBJ databases">
        <title>Complete sequence of Pelodictyon phaeoclathratiforme BU-1.</title>
        <authorList>
            <consortium name="US DOE Joint Genome Institute"/>
            <person name="Lucas S."/>
            <person name="Copeland A."/>
            <person name="Lapidus A."/>
            <person name="Glavina del Rio T."/>
            <person name="Dalin E."/>
            <person name="Tice H."/>
            <person name="Bruce D."/>
            <person name="Goodwin L."/>
            <person name="Pitluck S."/>
            <person name="Schmutz J."/>
            <person name="Larimer F."/>
            <person name="Land M."/>
            <person name="Hauser L."/>
            <person name="Kyrpides N."/>
            <person name="Mikhailova N."/>
            <person name="Liu Z."/>
            <person name="Li T."/>
            <person name="Zhao F."/>
            <person name="Overmann J."/>
            <person name="Bryant D.A."/>
            <person name="Richardson P."/>
        </authorList>
    </citation>
    <scope>NUCLEOTIDE SEQUENCE [LARGE SCALE GENOMIC DNA]</scope>
    <source>
        <strain evidence="3">DSM 5477 / BU-1</strain>
    </source>
</reference>
<dbReference type="GO" id="GO:0016853">
    <property type="term" value="F:isomerase activity"/>
    <property type="evidence" value="ECO:0007669"/>
    <property type="project" value="UniProtKB-KW"/>
</dbReference>
<evidence type="ECO:0000313" key="2">
    <source>
        <dbReference type="EMBL" id="ACF43535.1"/>
    </source>
</evidence>
<proteinExistence type="predicted"/>
<dbReference type="InterPro" id="IPR013022">
    <property type="entry name" value="Xyl_isomerase-like_TIM-brl"/>
</dbReference>
<dbReference type="NCBIfam" id="NF041277">
    <property type="entry name" value="coba_remo_CbiR"/>
    <property type="match status" value="1"/>
</dbReference>
<name>B4SH68_PELPB</name>
<dbReference type="EMBL" id="CP001110">
    <property type="protein sequence ID" value="ACF43535.1"/>
    <property type="molecule type" value="Genomic_DNA"/>
</dbReference>
<feature type="domain" description="Xylose isomerase-like TIM barrel" evidence="1">
    <location>
        <begin position="34"/>
        <end position="261"/>
    </location>
</feature>
<gene>
    <name evidence="2" type="ordered locus">Ppha_1270</name>
</gene>
<dbReference type="Pfam" id="PF01261">
    <property type="entry name" value="AP_endonuc_2"/>
    <property type="match status" value="1"/>
</dbReference>
<dbReference type="RefSeq" id="WP_012508026.1">
    <property type="nucleotide sequence ID" value="NC_011060.1"/>
</dbReference>
<dbReference type="AlphaFoldDB" id="B4SH68"/>
<organism evidence="2 3">
    <name type="scientific">Pelodictyon phaeoclathratiforme (strain DSM 5477 / BU-1)</name>
    <dbReference type="NCBI Taxonomy" id="324925"/>
    <lineage>
        <taxon>Bacteria</taxon>
        <taxon>Pseudomonadati</taxon>
        <taxon>Chlorobiota</taxon>
        <taxon>Chlorobiia</taxon>
        <taxon>Chlorobiales</taxon>
        <taxon>Chlorobiaceae</taxon>
        <taxon>Chlorobium/Pelodictyon group</taxon>
        <taxon>Pelodictyon</taxon>
    </lineage>
</organism>
<dbReference type="SUPFAM" id="SSF51658">
    <property type="entry name" value="Xylose isomerase-like"/>
    <property type="match status" value="1"/>
</dbReference>
<dbReference type="STRING" id="324925.Ppha_1270"/>
<protein>
    <submittedName>
        <fullName evidence="2">Xylose isomerase domain protein TIM barrel</fullName>
    </submittedName>
</protein>
<keyword evidence="3" id="KW-1185">Reference proteome</keyword>
<dbReference type="eggNOG" id="COG1082">
    <property type="taxonomic scope" value="Bacteria"/>
</dbReference>
<evidence type="ECO:0000313" key="3">
    <source>
        <dbReference type="Proteomes" id="UP000002724"/>
    </source>
</evidence>
<dbReference type="HOGENOM" id="CLU_078439_0_0_10"/>
<evidence type="ECO:0000259" key="1">
    <source>
        <dbReference type="Pfam" id="PF01261"/>
    </source>
</evidence>
<dbReference type="Gene3D" id="3.20.20.150">
    <property type="entry name" value="Divalent-metal-dependent TIM barrel enzymes"/>
    <property type="match status" value="1"/>
</dbReference>
<sequence>MICKQQFPFRFGTSSYIIPADIIPNVEFLKDKVDDIELVLFESDEFSNLPSPGDMQKLAELAEASALTYSVHLPLDVYLGHPDRSERERSVGKCLRIIELTRDLPKSAYVMHFEAGPGVDINAFSADEKRLFTEALHDSISMLLKGTAVPASEFCAENLNYPFELVWPVVEAFGLSVTLDVGHLEFYGFPTAEYLERYLPYARVLHMHGTLEGKDHNSLSFMKPEALDLVMKALTDAPVQSRVFTLEIFSQEDFDSSCRVMERFVLSD</sequence>
<dbReference type="OrthoDB" id="9792261at2"/>
<accession>B4SH68</accession>
<dbReference type="KEGG" id="pph:Ppha_1270"/>
<dbReference type="Proteomes" id="UP000002724">
    <property type="component" value="Chromosome"/>
</dbReference>
<dbReference type="InterPro" id="IPR036237">
    <property type="entry name" value="Xyl_isomerase-like_sf"/>
</dbReference>
<keyword evidence="2" id="KW-0413">Isomerase</keyword>